<dbReference type="STRING" id="561720.SAMN06275492_10933"/>
<keyword evidence="6" id="KW-1185">Reference proteome</keyword>
<dbReference type="InterPro" id="IPR029058">
    <property type="entry name" value="AB_hydrolase_fold"/>
</dbReference>
<dbReference type="InterPro" id="IPR001375">
    <property type="entry name" value="Peptidase_S9_cat"/>
</dbReference>
<keyword evidence="2" id="KW-0645">Protease</keyword>
<evidence type="ECO:0000256" key="2">
    <source>
        <dbReference type="ARBA" id="ARBA00022670"/>
    </source>
</evidence>
<evidence type="ECO:0000313" key="5">
    <source>
        <dbReference type="EMBL" id="SMG23438.1"/>
    </source>
</evidence>
<dbReference type="InterPro" id="IPR011042">
    <property type="entry name" value="6-blade_b-propeller_TolB-like"/>
</dbReference>
<dbReference type="GO" id="GO:0006508">
    <property type="term" value="P:proteolysis"/>
    <property type="evidence" value="ECO:0007669"/>
    <property type="project" value="UniProtKB-KW"/>
</dbReference>
<evidence type="ECO:0000256" key="3">
    <source>
        <dbReference type="ARBA" id="ARBA00022801"/>
    </source>
</evidence>
<dbReference type="AlphaFoldDB" id="A0A1X7J7R5"/>
<evidence type="ECO:0000313" key="6">
    <source>
        <dbReference type="Proteomes" id="UP000193355"/>
    </source>
</evidence>
<reference evidence="6" key="1">
    <citation type="submission" date="2017-04" db="EMBL/GenBank/DDBJ databases">
        <authorList>
            <person name="Varghese N."/>
            <person name="Submissions S."/>
        </authorList>
    </citation>
    <scope>NUCLEOTIDE SEQUENCE [LARGE SCALE GENOMIC DNA]</scope>
    <source>
        <strain evidence="6">USBA 82</strain>
    </source>
</reference>
<keyword evidence="3" id="KW-0378">Hydrolase</keyword>
<dbReference type="Gene3D" id="2.120.10.30">
    <property type="entry name" value="TolB, C-terminal domain"/>
    <property type="match status" value="1"/>
</dbReference>
<dbReference type="Gene3D" id="3.40.50.1820">
    <property type="entry name" value="alpha/beta hydrolase"/>
    <property type="match status" value="1"/>
</dbReference>
<name>A0A1X7J7R5_9BACT</name>
<dbReference type="PANTHER" id="PTHR42776">
    <property type="entry name" value="SERINE PEPTIDASE S9 FAMILY MEMBER"/>
    <property type="match status" value="1"/>
</dbReference>
<proteinExistence type="inferred from homology"/>
<dbReference type="GO" id="GO:0004177">
    <property type="term" value="F:aminopeptidase activity"/>
    <property type="evidence" value="ECO:0007669"/>
    <property type="project" value="UniProtKB-KW"/>
</dbReference>
<organism evidence="5 6">
    <name type="scientific">Dethiosulfovibrio salsuginis</name>
    <dbReference type="NCBI Taxonomy" id="561720"/>
    <lineage>
        <taxon>Bacteria</taxon>
        <taxon>Thermotogati</taxon>
        <taxon>Synergistota</taxon>
        <taxon>Synergistia</taxon>
        <taxon>Synergistales</taxon>
        <taxon>Dethiosulfovibrionaceae</taxon>
        <taxon>Dethiosulfovibrio</taxon>
    </lineage>
</organism>
<keyword evidence="5" id="KW-0031">Aminopeptidase</keyword>
<sequence length="645" mass="72140">MKSKENISKEDILRFKFLGSPKISPTGSHICFLLSTANLEDNRYDSNLWIQEIGTGKSYPLTTSGREKAFCWTKDGSIAFVSGRKGPAKGTSELFTIAPSGGEARSMGKVEVSVSSIAHMGGDRYLLSASDPRETKPLEGADYMTFTQVPFCSNGKGYTGQSRNGLYSYISGGIAERLTPDDLDVDRFRLSKNMDKALITGREYTDVKPLFSGLRELDLASGKLDVLLPDQGFDCRCADYLGDKIVLTGSDLSKHGINQNASFFCLEGGELKEITPGLDRGLRNSIGCDCRYGTSDMNLAFFVDGGYIWFVSTDRTRSNLHRLDLDGHIERITKDLSSVDDYHVFNGKIAIVGLKGLELQELYSIEDGEEKALTSFNSWFSEERELSRPEALESHADPAWNIDGWVMKPTGYEWGNTYPAVVHVHGGPKTAFGDVFFHEMQLWAARGYVVAFCNPRGSDGRGNDFDDIRGKYGTVDYDDIMAFTDKVAALPYVDESRMAITGGSYGGYMTNWVIGHTDRFKAAVSQRSISNWVSKAGISDIGYYFVPDQQDADIWEDVEKLWWHSPLKYADRAKTPTLFIHSDEDYRCELSQGLQMFTALKRHGVESKICVFKGENHELSRSGKPKERLARLEEICLWFDHYLKV</sequence>
<comment type="similarity">
    <text evidence="1">Belongs to the peptidase S9C family.</text>
</comment>
<feature type="domain" description="Peptidase S9 prolyl oligopeptidase catalytic" evidence="4">
    <location>
        <begin position="436"/>
        <end position="644"/>
    </location>
</feature>
<dbReference type="GO" id="GO:0004252">
    <property type="term" value="F:serine-type endopeptidase activity"/>
    <property type="evidence" value="ECO:0007669"/>
    <property type="project" value="TreeGrafter"/>
</dbReference>
<evidence type="ECO:0000256" key="1">
    <source>
        <dbReference type="ARBA" id="ARBA00010040"/>
    </source>
</evidence>
<dbReference type="PANTHER" id="PTHR42776:SF27">
    <property type="entry name" value="DIPEPTIDYL PEPTIDASE FAMILY MEMBER 6"/>
    <property type="match status" value="1"/>
</dbReference>
<dbReference type="SUPFAM" id="SSF82171">
    <property type="entry name" value="DPP6 N-terminal domain-like"/>
    <property type="match status" value="1"/>
</dbReference>
<dbReference type="SUPFAM" id="SSF53474">
    <property type="entry name" value="alpha/beta-Hydrolases"/>
    <property type="match status" value="1"/>
</dbReference>
<dbReference type="Pfam" id="PF00326">
    <property type="entry name" value="Peptidase_S9"/>
    <property type="match status" value="1"/>
</dbReference>
<gene>
    <name evidence="5" type="ORF">SAMN06275492_10933</name>
</gene>
<dbReference type="RefSeq" id="WP_234986134.1">
    <property type="nucleotide sequence ID" value="NZ_FXBB01000009.1"/>
</dbReference>
<accession>A0A1X7J7R5</accession>
<dbReference type="EMBL" id="FXBB01000009">
    <property type="protein sequence ID" value="SMG23438.1"/>
    <property type="molecule type" value="Genomic_DNA"/>
</dbReference>
<protein>
    <submittedName>
        <fullName evidence="5">Dipeptidyl aminopeptidase/acylaminoacyl peptidase</fullName>
    </submittedName>
</protein>
<evidence type="ECO:0000259" key="4">
    <source>
        <dbReference type="Pfam" id="PF00326"/>
    </source>
</evidence>
<dbReference type="Proteomes" id="UP000193355">
    <property type="component" value="Unassembled WGS sequence"/>
</dbReference>
<dbReference type="FunFam" id="3.40.50.1820:FF:000028">
    <property type="entry name" value="S9 family peptidase"/>
    <property type="match status" value="1"/>
</dbReference>